<dbReference type="EMBL" id="UETC01000014">
    <property type="protein sequence ID" value="SSA50578.1"/>
    <property type="molecule type" value="Genomic_DNA"/>
</dbReference>
<evidence type="ECO:0000313" key="11">
    <source>
        <dbReference type="Proteomes" id="UP000251571"/>
    </source>
</evidence>
<dbReference type="GO" id="GO:0016020">
    <property type="term" value="C:membrane"/>
    <property type="evidence" value="ECO:0007669"/>
    <property type="project" value="UniProtKB-SubCell"/>
</dbReference>
<evidence type="ECO:0000256" key="4">
    <source>
        <dbReference type="ARBA" id="ARBA00022989"/>
    </source>
</evidence>
<evidence type="ECO:0000256" key="6">
    <source>
        <dbReference type="SAM" id="MobiDB-lite"/>
    </source>
</evidence>
<proteinExistence type="inferred from homology"/>
<feature type="transmembrane region" description="Helical" evidence="7">
    <location>
        <begin position="41"/>
        <end position="70"/>
    </location>
</feature>
<dbReference type="AlphaFoldDB" id="A0A2Y9B4Z4"/>
<feature type="transmembrane region" description="Helical" evidence="7">
    <location>
        <begin position="299"/>
        <end position="321"/>
    </location>
</feature>
<dbReference type="PANTHER" id="PTHR21716:SF16">
    <property type="entry name" value="BLL1467 PROTEIN"/>
    <property type="match status" value="1"/>
</dbReference>
<dbReference type="RefSeq" id="WP_170125506.1">
    <property type="nucleotide sequence ID" value="NZ_QGDJ01000014.1"/>
</dbReference>
<evidence type="ECO:0000313" key="8">
    <source>
        <dbReference type="EMBL" id="PWJ13252.1"/>
    </source>
</evidence>
<feature type="transmembrane region" description="Helical" evidence="7">
    <location>
        <begin position="82"/>
        <end position="106"/>
    </location>
</feature>
<comment type="similarity">
    <text evidence="2">Belongs to the autoinducer-2 exporter (AI-2E) (TC 2.A.86) family.</text>
</comment>
<dbReference type="Proteomes" id="UP000245839">
    <property type="component" value="Unassembled WGS sequence"/>
</dbReference>
<feature type="region of interest" description="Disordered" evidence="6">
    <location>
        <begin position="1"/>
        <end position="21"/>
    </location>
</feature>
<evidence type="ECO:0000256" key="3">
    <source>
        <dbReference type="ARBA" id="ARBA00022692"/>
    </source>
</evidence>
<keyword evidence="10" id="KW-1185">Reference proteome</keyword>
<dbReference type="Pfam" id="PF01594">
    <property type="entry name" value="AI-2E_transport"/>
    <property type="match status" value="1"/>
</dbReference>
<name>A0A2Y9B4Z4_9RHOB</name>
<dbReference type="Proteomes" id="UP000251571">
    <property type="component" value="Unassembled WGS sequence"/>
</dbReference>
<comment type="subcellular location">
    <subcellularLocation>
        <location evidence="1">Membrane</location>
        <topology evidence="1">Multi-pass membrane protein</topology>
    </subcellularLocation>
</comment>
<reference evidence="8 10" key="2">
    <citation type="submission" date="2018-03" db="EMBL/GenBank/DDBJ databases">
        <title>Genomic Encyclopedia of Archaeal and Bacterial Type Strains, Phase II (KMG-II): from individual species to whole genera.</title>
        <authorList>
            <person name="Goeker M."/>
        </authorList>
    </citation>
    <scope>NUCLEOTIDE SEQUENCE [LARGE SCALE GENOMIC DNA]</scope>
    <source>
        <strain evidence="8 10">DSM 25227</strain>
    </source>
</reference>
<evidence type="ECO:0000256" key="7">
    <source>
        <dbReference type="SAM" id="Phobius"/>
    </source>
</evidence>
<evidence type="ECO:0000256" key="1">
    <source>
        <dbReference type="ARBA" id="ARBA00004141"/>
    </source>
</evidence>
<sequence>MARRSDDIGGVPPRPDLPDRPDPTDLLVGRLTRLSFPIWGIFWILMIHALIFASELLVPITASILGYFLLNAPRRWLARLGVPDAVSAAFFAILLVAALFLGGLALADPMYAFVTDIPVLLQEGLASLQGPGGFLEPFSRAADATEAAMREAQSARGEAAPLAVEVVNEGQGLGGSVVSLAPGLLSQLVLSVVLLYFLVASGDLFIQKAVQAADRFEDKRNTLTTIRMIEARLGNYLGAITLINAGLGLVIGLAMWVWGMPTPVMIGAMAMALNFVPFVGAVVGALVVAVIAFVEWGSLWTALLICATYYALTAIEGQLVTPTLVGQRLRLNVVAVFLAVAFFAWIWSVMGMVVAVPMLIVVKVVCDSVPRLRRIGLFLGDAEGFVQTDEIDRLSTETRAGLG</sequence>
<dbReference type="PANTHER" id="PTHR21716">
    <property type="entry name" value="TRANSMEMBRANE PROTEIN"/>
    <property type="match status" value="1"/>
</dbReference>
<evidence type="ECO:0000313" key="10">
    <source>
        <dbReference type="Proteomes" id="UP000245839"/>
    </source>
</evidence>
<keyword evidence="4 7" id="KW-1133">Transmembrane helix</keyword>
<dbReference type="GO" id="GO:0055085">
    <property type="term" value="P:transmembrane transport"/>
    <property type="evidence" value="ECO:0007669"/>
    <property type="project" value="TreeGrafter"/>
</dbReference>
<evidence type="ECO:0000256" key="5">
    <source>
        <dbReference type="ARBA" id="ARBA00023136"/>
    </source>
</evidence>
<feature type="transmembrane region" description="Helical" evidence="7">
    <location>
        <begin position="184"/>
        <end position="206"/>
    </location>
</feature>
<feature type="transmembrane region" description="Helical" evidence="7">
    <location>
        <begin position="264"/>
        <end position="292"/>
    </location>
</feature>
<evidence type="ECO:0000256" key="2">
    <source>
        <dbReference type="ARBA" id="ARBA00009773"/>
    </source>
</evidence>
<evidence type="ECO:0000313" key="9">
    <source>
        <dbReference type="EMBL" id="SSA50578.1"/>
    </source>
</evidence>
<gene>
    <name evidence="8" type="ORF">BCF38_11414</name>
    <name evidence="9" type="ORF">SAMN05421539_11414</name>
</gene>
<organism evidence="9 11">
    <name type="scientific">Jannaschia seohaensis</name>
    <dbReference type="NCBI Taxonomy" id="475081"/>
    <lineage>
        <taxon>Bacteria</taxon>
        <taxon>Pseudomonadati</taxon>
        <taxon>Pseudomonadota</taxon>
        <taxon>Alphaproteobacteria</taxon>
        <taxon>Rhodobacterales</taxon>
        <taxon>Roseobacteraceae</taxon>
        <taxon>Jannaschia</taxon>
    </lineage>
</organism>
<protein>
    <submittedName>
        <fullName evidence="9">Predicted PurR-regulated permease PerM</fullName>
    </submittedName>
    <submittedName>
        <fullName evidence="8">Putative PurR-regulated permease PerM</fullName>
    </submittedName>
</protein>
<accession>A0A2Y9B4Z4</accession>
<reference evidence="9 11" key="1">
    <citation type="submission" date="2016-10" db="EMBL/GenBank/DDBJ databases">
        <authorList>
            <person name="Cai Z."/>
        </authorList>
    </citation>
    <scope>NUCLEOTIDE SEQUENCE [LARGE SCALE GENOMIC DNA]</scope>
    <source>
        <strain evidence="9 11">DSM 25227</strain>
    </source>
</reference>
<keyword evidence="3 7" id="KW-0812">Transmembrane</keyword>
<dbReference type="EMBL" id="QGDJ01000014">
    <property type="protein sequence ID" value="PWJ13252.1"/>
    <property type="molecule type" value="Genomic_DNA"/>
</dbReference>
<feature type="transmembrane region" description="Helical" evidence="7">
    <location>
        <begin position="236"/>
        <end position="258"/>
    </location>
</feature>
<dbReference type="InterPro" id="IPR002549">
    <property type="entry name" value="AI-2E-like"/>
</dbReference>
<keyword evidence="5 7" id="KW-0472">Membrane</keyword>
<feature type="transmembrane region" description="Helical" evidence="7">
    <location>
        <begin position="333"/>
        <end position="366"/>
    </location>
</feature>